<dbReference type="STRING" id="927083.DB32_005606"/>
<evidence type="ECO:0000256" key="1">
    <source>
        <dbReference type="SAM" id="MobiDB-lite"/>
    </source>
</evidence>
<reference evidence="2 3" key="1">
    <citation type="submission" date="2015-03" db="EMBL/GenBank/DDBJ databases">
        <title>Genome assembly of Sandaracinus amylolyticus DSM 53668.</title>
        <authorList>
            <person name="Sharma G."/>
            <person name="Subramanian S."/>
        </authorList>
    </citation>
    <scope>NUCLEOTIDE SEQUENCE [LARGE SCALE GENOMIC DNA]</scope>
    <source>
        <strain evidence="2 3">DSM 53668</strain>
    </source>
</reference>
<dbReference type="EMBL" id="CP011125">
    <property type="protein sequence ID" value="AKF08457.1"/>
    <property type="molecule type" value="Genomic_DNA"/>
</dbReference>
<organism evidence="2 3">
    <name type="scientific">Sandaracinus amylolyticus</name>
    <dbReference type="NCBI Taxonomy" id="927083"/>
    <lineage>
        <taxon>Bacteria</taxon>
        <taxon>Pseudomonadati</taxon>
        <taxon>Myxococcota</taxon>
        <taxon>Polyangia</taxon>
        <taxon>Polyangiales</taxon>
        <taxon>Sandaracinaceae</taxon>
        <taxon>Sandaracinus</taxon>
    </lineage>
</organism>
<evidence type="ECO:0000313" key="2">
    <source>
        <dbReference type="EMBL" id="AKF08457.1"/>
    </source>
</evidence>
<gene>
    <name evidence="2" type="ORF">DB32_005606</name>
</gene>
<protein>
    <submittedName>
        <fullName evidence="2">Uncharacterized protein</fullName>
    </submittedName>
</protein>
<feature type="region of interest" description="Disordered" evidence="1">
    <location>
        <begin position="1"/>
        <end position="61"/>
    </location>
</feature>
<evidence type="ECO:0000313" key="3">
    <source>
        <dbReference type="Proteomes" id="UP000034883"/>
    </source>
</evidence>
<dbReference type="Proteomes" id="UP000034883">
    <property type="component" value="Chromosome"/>
</dbReference>
<dbReference type="AlphaFoldDB" id="A0A0F6YLK9"/>
<sequence length="85" mass="8640">MSRQRGAGSLTIGSLRGLPQPASRGAAPPPRHLPIARPAGPPPSAPAIEGTPLPPSKRGQRCCRTGCAGCPVGEAIRRARARGTT</sequence>
<accession>A0A0F6YLK9</accession>
<dbReference type="KEGG" id="samy:DB32_005606"/>
<keyword evidence="3" id="KW-1185">Reference proteome</keyword>
<name>A0A0F6YLK9_9BACT</name>
<proteinExistence type="predicted"/>
<dbReference type="RefSeq" id="WP_053235597.1">
    <property type="nucleotide sequence ID" value="NZ_CP011125.1"/>
</dbReference>